<feature type="coiled-coil region" evidence="3">
    <location>
        <begin position="67"/>
        <end position="94"/>
    </location>
</feature>
<dbReference type="GeneID" id="27905727"/>
<dbReference type="PANTHER" id="PTHR20903:SF0">
    <property type="entry name" value="PREFOLDIN SUBUNIT 1"/>
    <property type="match status" value="1"/>
</dbReference>
<dbReference type="STRING" id="692275.N1QHZ0"/>
<feature type="non-terminal residue" evidence="4">
    <location>
        <position position="1"/>
    </location>
</feature>
<evidence type="ECO:0000256" key="3">
    <source>
        <dbReference type="SAM" id="Coils"/>
    </source>
</evidence>
<keyword evidence="3" id="KW-0175">Coiled coil</keyword>
<dbReference type="GO" id="GO:0044183">
    <property type="term" value="F:protein folding chaperone"/>
    <property type="evidence" value="ECO:0007669"/>
    <property type="project" value="TreeGrafter"/>
</dbReference>
<evidence type="ECO:0000256" key="2">
    <source>
        <dbReference type="ARBA" id="ARBA00023186"/>
    </source>
</evidence>
<dbReference type="GO" id="GO:0016272">
    <property type="term" value="C:prefoldin complex"/>
    <property type="evidence" value="ECO:0007669"/>
    <property type="project" value="InterPro"/>
</dbReference>
<dbReference type="Proteomes" id="UP000016931">
    <property type="component" value="Unassembled WGS sequence"/>
</dbReference>
<dbReference type="EMBL" id="KB456260">
    <property type="protein sequence ID" value="EMF16866.1"/>
    <property type="molecule type" value="Genomic_DNA"/>
</dbReference>
<dbReference type="AlphaFoldDB" id="N1QHZ0"/>
<organism evidence="4 5">
    <name type="scientific">Sphaerulina musiva (strain SO2202)</name>
    <name type="common">Poplar stem canker fungus</name>
    <name type="synonym">Septoria musiva</name>
    <dbReference type="NCBI Taxonomy" id="692275"/>
    <lineage>
        <taxon>Eukaryota</taxon>
        <taxon>Fungi</taxon>
        <taxon>Dikarya</taxon>
        <taxon>Ascomycota</taxon>
        <taxon>Pezizomycotina</taxon>
        <taxon>Dothideomycetes</taxon>
        <taxon>Dothideomycetidae</taxon>
        <taxon>Mycosphaerellales</taxon>
        <taxon>Mycosphaerellaceae</taxon>
        <taxon>Sphaerulina</taxon>
    </lineage>
</organism>
<dbReference type="HOGENOM" id="CLU_122140_0_1_1"/>
<evidence type="ECO:0000313" key="5">
    <source>
        <dbReference type="Proteomes" id="UP000016931"/>
    </source>
</evidence>
<dbReference type="GO" id="GO:0005737">
    <property type="term" value="C:cytoplasm"/>
    <property type="evidence" value="ECO:0007669"/>
    <property type="project" value="TreeGrafter"/>
</dbReference>
<dbReference type="eggNOG" id="KOG3501">
    <property type="taxonomic scope" value="Eukaryota"/>
</dbReference>
<dbReference type="RefSeq" id="XP_016764987.1">
    <property type="nucleotide sequence ID" value="XM_016908590.1"/>
</dbReference>
<dbReference type="InterPro" id="IPR009053">
    <property type="entry name" value="Prefoldin"/>
</dbReference>
<protein>
    <submittedName>
        <fullName evidence="4">Prefoldin subunit 1</fullName>
    </submittedName>
</protein>
<dbReference type="PANTHER" id="PTHR20903">
    <property type="entry name" value="PREFOLDIN SUBUNIT 1-RELATED"/>
    <property type="match status" value="1"/>
</dbReference>
<name>N1QHZ0_SPHMS</name>
<dbReference type="OrthoDB" id="187171at2759"/>
<evidence type="ECO:0000256" key="1">
    <source>
        <dbReference type="ARBA" id="ARBA00008045"/>
    </source>
</evidence>
<dbReference type="GO" id="GO:0051082">
    <property type="term" value="F:unfolded protein binding"/>
    <property type="evidence" value="ECO:0007669"/>
    <property type="project" value="InterPro"/>
</dbReference>
<dbReference type="InterPro" id="IPR002777">
    <property type="entry name" value="PFD_beta-like"/>
</dbReference>
<dbReference type="SUPFAM" id="SSF46579">
    <property type="entry name" value="Prefoldin"/>
    <property type="match status" value="1"/>
</dbReference>
<dbReference type="Pfam" id="PF01920">
    <property type="entry name" value="Prefoldin_2"/>
    <property type="match status" value="1"/>
</dbReference>
<gene>
    <name evidence="4" type="ORF">SEPMUDRAFT_35023</name>
</gene>
<accession>N1QHZ0</accession>
<dbReference type="OMA" id="MFVAVPM"/>
<dbReference type="Gene3D" id="1.10.287.370">
    <property type="match status" value="1"/>
</dbReference>
<sequence length="110" mass="12405">QLLLEIEQKAAFASQQLQIVRGQITSKNRESRLLQLSAVELDTLPKETPVYDGVGKMFVLTTTEDVKKRQAKEAADVKTEIANLEKKLNYLDTTYKNTQTHMNAILQRGG</sequence>
<proteinExistence type="inferred from homology"/>
<keyword evidence="5" id="KW-1185">Reference proteome</keyword>
<evidence type="ECO:0000313" key="4">
    <source>
        <dbReference type="EMBL" id="EMF16866.1"/>
    </source>
</evidence>
<comment type="similarity">
    <text evidence="1">Belongs to the prefoldin subunit beta family.</text>
</comment>
<keyword evidence="2" id="KW-0143">Chaperone</keyword>
<reference evidence="4 5" key="1">
    <citation type="journal article" date="2012" name="PLoS Pathog.">
        <title>Diverse lifestyles and strategies of plant pathogenesis encoded in the genomes of eighteen Dothideomycetes fungi.</title>
        <authorList>
            <person name="Ohm R.A."/>
            <person name="Feau N."/>
            <person name="Henrissat B."/>
            <person name="Schoch C.L."/>
            <person name="Horwitz B.A."/>
            <person name="Barry K.W."/>
            <person name="Condon B.J."/>
            <person name="Copeland A.C."/>
            <person name="Dhillon B."/>
            <person name="Glaser F."/>
            <person name="Hesse C.N."/>
            <person name="Kosti I."/>
            <person name="LaButti K."/>
            <person name="Lindquist E.A."/>
            <person name="Lucas S."/>
            <person name="Salamov A.A."/>
            <person name="Bradshaw R.E."/>
            <person name="Ciuffetti L."/>
            <person name="Hamelin R.C."/>
            <person name="Kema G.H.J."/>
            <person name="Lawrence C."/>
            <person name="Scott J.A."/>
            <person name="Spatafora J.W."/>
            <person name="Turgeon B.G."/>
            <person name="de Wit P.J.G.M."/>
            <person name="Zhong S."/>
            <person name="Goodwin S.B."/>
            <person name="Grigoriev I.V."/>
        </authorList>
    </citation>
    <scope>NUCLEOTIDE SEQUENCE [LARGE SCALE GENOMIC DNA]</scope>
    <source>
        <strain evidence="4 5">SO2202</strain>
    </source>
</reference>